<dbReference type="InterPro" id="IPR008331">
    <property type="entry name" value="Ferritin_DPS_dom"/>
</dbReference>
<protein>
    <recommendedName>
        <fullName evidence="3">Ferritin/DPS domain-containing protein</fullName>
    </recommendedName>
</protein>
<dbReference type="PIRSF" id="PIRSF005900">
    <property type="entry name" value="Dps"/>
    <property type="match status" value="1"/>
</dbReference>
<feature type="domain" description="Ferritin/DPS" evidence="3">
    <location>
        <begin position="39"/>
        <end position="164"/>
    </location>
</feature>
<dbReference type="EMBL" id="BAAAPK010000001">
    <property type="protein sequence ID" value="GAA1674936.1"/>
    <property type="molecule type" value="Genomic_DNA"/>
</dbReference>
<evidence type="ECO:0000259" key="3">
    <source>
        <dbReference type="Pfam" id="PF00210"/>
    </source>
</evidence>
<dbReference type="Pfam" id="PF00210">
    <property type="entry name" value="Ferritin"/>
    <property type="match status" value="1"/>
</dbReference>
<dbReference type="PANTHER" id="PTHR42932">
    <property type="entry name" value="GENERAL STRESS PROTEIN 20U"/>
    <property type="match status" value="1"/>
</dbReference>
<dbReference type="Gene3D" id="1.20.1260.10">
    <property type="match status" value="1"/>
</dbReference>
<organism evidence="4 5">
    <name type="scientific">Microbacterium lacus</name>
    <dbReference type="NCBI Taxonomy" id="415217"/>
    <lineage>
        <taxon>Bacteria</taxon>
        <taxon>Bacillati</taxon>
        <taxon>Actinomycetota</taxon>
        <taxon>Actinomycetes</taxon>
        <taxon>Micrococcales</taxon>
        <taxon>Microbacteriaceae</taxon>
        <taxon>Microbacterium</taxon>
    </lineage>
</organism>
<evidence type="ECO:0000256" key="2">
    <source>
        <dbReference type="RuleBase" id="RU003875"/>
    </source>
</evidence>
<evidence type="ECO:0000313" key="5">
    <source>
        <dbReference type="Proteomes" id="UP001500596"/>
    </source>
</evidence>
<gene>
    <name evidence="4" type="ORF">GCM10009807_18740</name>
</gene>
<dbReference type="CDD" id="cd01043">
    <property type="entry name" value="DPS"/>
    <property type="match status" value="1"/>
</dbReference>
<evidence type="ECO:0000313" key="4">
    <source>
        <dbReference type="EMBL" id="GAA1674936.1"/>
    </source>
</evidence>
<dbReference type="InterPro" id="IPR009078">
    <property type="entry name" value="Ferritin-like_SF"/>
</dbReference>
<sequence length="166" mass="17675">MEAKQMTDTQTTPATAADPTVAAGTAQFLTPIALGMQALAVNGKQAHWNVRGANFIAIHELLDTIVTHAQDGADLAAERIVALGLPIDARLGTVAAKTTATQVPAGFTQWEDMIRAVIADMDTVLVDVKAAIDGLDEVDLTSQDIAISIREQLEKDRWFLFAHLAG</sequence>
<comment type="caution">
    <text evidence="4">The sequence shown here is derived from an EMBL/GenBank/DDBJ whole genome shotgun (WGS) entry which is preliminary data.</text>
</comment>
<dbReference type="InterPro" id="IPR012347">
    <property type="entry name" value="Ferritin-like"/>
</dbReference>
<accession>A0ABP4SP97</accession>
<evidence type="ECO:0000256" key="1">
    <source>
        <dbReference type="ARBA" id="ARBA00009497"/>
    </source>
</evidence>
<dbReference type="InterPro" id="IPR002177">
    <property type="entry name" value="DPS_DNA-bd"/>
</dbReference>
<dbReference type="Proteomes" id="UP001500596">
    <property type="component" value="Unassembled WGS sequence"/>
</dbReference>
<name>A0ABP4SP97_9MICO</name>
<dbReference type="PRINTS" id="PR01346">
    <property type="entry name" value="HELNAPAPROT"/>
</dbReference>
<keyword evidence="5" id="KW-1185">Reference proteome</keyword>
<proteinExistence type="inferred from homology"/>
<dbReference type="PANTHER" id="PTHR42932:SF2">
    <property type="entry name" value="DNA PROTECTION DURING STARVATION PROTEIN 1"/>
    <property type="match status" value="1"/>
</dbReference>
<dbReference type="SUPFAM" id="SSF47240">
    <property type="entry name" value="Ferritin-like"/>
    <property type="match status" value="1"/>
</dbReference>
<comment type="similarity">
    <text evidence="1 2">Belongs to the Dps family.</text>
</comment>
<reference evidence="5" key="1">
    <citation type="journal article" date="2019" name="Int. J. Syst. Evol. Microbiol.">
        <title>The Global Catalogue of Microorganisms (GCM) 10K type strain sequencing project: providing services to taxonomists for standard genome sequencing and annotation.</title>
        <authorList>
            <consortium name="The Broad Institute Genomics Platform"/>
            <consortium name="The Broad Institute Genome Sequencing Center for Infectious Disease"/>
            <person name="Wu L."/>
            <person name="Ma J."/>
        </authorList>
    </citation>
    <scope>NUCLEOTIDE SEQUENCE [LARGE SCALE GENOMIC DNA]</scope>
    <source>
        <strain evidence="5">JCM 15575</strain>
    </source>
</reference>